<keyword evidence="5" id="KW-1185">Reference proteome</keyword>
<evidence type="ECO:0000313" key="5">
    <source>
        <dbReference type="Proteomes" id="UP000641646"/>
    </source>
</evidence>
<feature type="transmembrane region" description="Helical" evidence="2">
    <location>
        <begin position="154"/>
        <end position="171"/>
    </location>
</feature>
<dbReference type="PANTHER" id="PTHR22911:SF76">
    <property type="entry name" value="EAMA DOMAIN-CONTAINING PROTEIN"/>
    <property type="match status" value="1"/>
</dbReference>
<evidence type="ECO:0000256" key="2">
    <source>
        <dbReference type="SAM" id="Phobius"/>
    </source>
</evidence>
<feature type="transmembrane region" description="Helical" evidence="2">
    <location>
        <begin position="243"/>
        <end position="265"/>
    </location>
</feature>
<name>A0A926VGW8_9CYAN</name>
<dbReference type="EMBL" id="JACJPW010000064">
    <property type="protein sequence ID" value="MBD2183791.1"/>
    <property type="molecule type" value="Genomic_DNA"/>
</dbReference>
<comment type="similarity">
    <text evidence="1">Belongs to the EamA transporter family.</text>
</comment>
<feature type="transmembrane region" description="Helical" evidence="2">
    <location>
        <begin position="130"/>
        <end position="147"/>
    </location>
</feature>
<proteinExistence type="inferred from homology"/>
<reference evidence="4" key="1">
    <citation type="journal article" date="2015" name="ISME J.">
        <title>Draft Genome Sequence of Streptomyces incarnatus NRRL8089, which Produces the Nucleoside Antibiotic Sinefungin.</title>
        <authorList>
            <person name="Oshima K."/>
            <person name="Hattori M."/>
            <person name="Shimizu H."/>
            <person name="Fukuda K."/>
            <person name="Nemoto M."/>
            <person name="Inagaki K."/>
            <person name="Tamura T."/>
        </authorList>
    </citation>
    <scope>NUCLEOTIDE SEQUENCE</scope>
    <source>
        <strain evidence="4">FACHB-1375</strain>
    </source>
</reference>
<keyword evidence="2" id="KW-1133">Transmembrane helix</keyword>
<evidence type="ECO:0000259" key="3">
    <source>
        <dbReference type="Pfam" id="PF00892"/>
    </source>
</evidence>
<comment type="caution">
    <text evidence="4">The sequence shown here is derived from an EMBL/GenBank/DDBJ whole genome shotgun (WGS) entry which is preliminary data.</text>
</comment>
<feature type="transmembrane region" description="Helical" evidence="2">
    <location>
        <begin position="183"/>
        <end position="201"/>
    </location>
</feature>
<dbReference type="InterPro" id="IPR037185">
    <property type="entry name" value="EmrE-like"/>
</dbReference>
<keyword evidence="2" id="KW-0812">Transmembrane</keyword>
<dbReference type="Pfam" id="PF00892">
    <property type="entry name" value="EamA"/>
    <property type="match status" value="2"/>
</dbReference>
<accession>A0A926VGW8</accession>
<feature type="transmembrane region" description="Helical" evidence="2">
    <location>
        <begin position="98"/>
        <end position="118"/>
    </location>
</feature>
<reference evidence="4" key="2">
    <citation type="submission" date="2020-08" db="EMBL/GenBank/DDBJ databases">
        <authorList>
            <person name="Chen M."/>
            <person name="Teng W."/>
            <person name="Zhao L."/>
            <person name="Hu C."/>
            <person name="Zhou Y."/>
            <person name="Han B."/>
            <person name="Song L."/>
            <person name="Shu W."/>
        </authorList>
    </citation>
    <scope>NUCLEOTIDE SEQUENCE</scope>
    <source>
        <strain evidence="4">FACHB-1375</strain>
    </source>
</reference>
<dbReference type="PANTHER" id="PTHR22911">
    <property type="entry name" value="ACYL-MALONYL CONDENSING ENZYME-RELATED"/>
    <property type="match status" value="1"/>
</dbReference>
<dbReference type="SUPFAM" id="SSF103481">
    <property type="entry name" value="Multidrug resistance efflux transporter EmrE"/>
    <property type="match status" value="2"/>
</dbReference>
<feature type="transmembrane region" description="Helical" evidence="2">
    <location>
        <begin position="21"/>
        <end position="39"/>
    </location>
</feature>
<sequence>MSMLEQSPQIVTKESNLLANAAILVAVIICTFTPILMRFCQTEIGPDAIIFNRYWIATTVLLLWHGLAAARRFWIKSPNLSSQLDEEKSLAIPYTNQTIFLLLLSGSFLAAMSVLWSWSLTQTNVANSALIHNFSIFFTTIVGWLFFKKRFHKNFLMGTAIAIGGMILLGLNDLKLETDNIQGDLVSLVSSMVFGAYLMTVERVRSQVSADTTILWCYGLGVILTLPIALINQEQLFPISWQGWYGLILLGINGMLVHFLTIYSIQKLSASFVALVFLLEPILTGMFAWWIFGETLAWLNLLAFAVILVGLYFAVSSPLVAIDFEDN</sequence>
<dbReference type="RefSeq" id="WP_190468864.1">
    <property type="nucleotide sequence ID" value="NZ_JACJPW010000064.1"/>
</dbReference>
<organism evidence="4 5">
    <name type="scientific">Aerosakkonema funiforme FACHB-1375</name>
    <dbReference type="NCBI Taxonomy" id="2949571"/>
    <lineage>
        <taxon>Bacteria</taxon>
        <taxon>Bacillati</taxon>
        <taxon>Cyanobacteriota</taxon>
        <taxon>Cyanophyceae</taxon>
        <taxon>Oscillatoriophycideae</taxon>
        <taxon>Aerosakkonematales</taxon>
        <taxon>Aerosakkonemataceae</taxon>
        <taxon>Aerosakkonema</taxon>
    </lineage>
</organism>
<feature type="transmembrane region" description="Helical" evidence="2">
    <location>
        <begin position="213"/>
        <end position="231"/>
    </location>
</feature>
<gene>
    <name evidence="4" type="ORF">H6G03_22450</name>
</gene>
<dbReference type="Proteomes" id="UP000641646">
    <property type="component" value="Unassembled WGS sequence"/>
</dbReference>
<dbReference type="GO" id="GO:0016020">
    <property type="term" value="C:membrane"/>
    <property type="evidence" value="ECO:0007669"/>
    <property type="project" value="InterPro"/>
</dbReference>
<feature type="transmembrane region" description="Helical" evidence="2">
    <location>
        <begin position="298"/>
        <end position="322"/>
    </location>
</feature>
<protein>
    <submittedName>
        <fullName evidence="4">DMT family transporter</fullName>
    </submittedName>
</protein>
<evidence type="ECO:0000313" key="4">
    <source>
        <dbReference type="EMBL" id="MBD2183791.1"/>
    </source>
</evidence>
<keyword evidence="2" id="KW-0472">Membrane</keyword>
<evidence type="ECO:0000256" key="1">
    <source>
        <dbReference type="ARBA" id="ARBA00007362"/>
    </source>
</evidence>
<dbReference type="AlphaFoldDB" id="A0A926VGW8"/>
<feature type="transmembrane region" description="Helical" evidence="2">
    <location>
        <begin position="272"/>
        <end position="292"/>
    </location>
</feature>
<dbReference type="InterPro" id="IPR000620">
    <property type="entry name" value="EamA_dom"/>
</dbReference>
<feature type="transmembrane region" description="Helical" evidence="2">
    <location>
        <begin position="54"/>
        <end position="74"/>
    </location>
</feature>
<feature type="domain" description="EamA" evidence="3">
    <location>
        <begin position="20"/>
        <end position="169"/>
    </location>
</feature>
<feature type="domain" description="EamA" evidence="3">
    <location>
        <begin position="183"/>
        <end position="315"/>
    </location>
</feature>